<feature type="transmembrane region" description="Helical" evidence="18">
    <location>
        <begin position="117"/>
        <end position="135"/>
    </location>
</feature>
<keyword evidence="7 20" id="KW-0808">Transferase</keyword>
<evidence type="ECO:0000313" key="20">
    <source>
        <dbReference type="EMBL" id="EAZ62999.2"/>
    </source>
</evidence>
<protein>
    <recommendedName>
        <fullName evidence="5">Chitobiosyldiphosphodolichol beta-mannosyltransferase</fullName>
        <ecNumber evidence="4">2.4.1.142</ecNumber>
    </recommendedName>
    <alternativeName>
        <fullName evidence="13">Asparagine-linked glycosylation protein 1</fullName>
    </alternativeName>
    <alternativeName>
        <fullName evidence="15">Beta-1,4-mannosyltransferase</fullName>
    </alternativeName>
    <alternativeName>
        <fullName evidence="16">GDP-Man:GlcNAc2-PP-dolichol mannosyltransferase</fullName>
    </alternativeName>
    <alternativeName>
        <fullName evidence="14">GDP-mannose-dolichol diphosphochitobiose mannosyltransferase</fullName>
    </alternativeName>
</protein>
<dbReference type="Gene3D" id="3.40.50.2000">
    <property type="entry name" value="Glycogen Phosphorylase B"/>
    <property type="match status" value="2"/>
</dbReference>
<dbReference type="HOGENOM" id="CLU_012079_0_0_1"/>
<evidence type="ECO:0000256" key="1">
    <source>
        <dbReference type="ARBA" id="ARBA00004389"/>
    </source>
</evidence>
<dbReference type="GeneID" id="4851618"/>
<dbReference type="GO" id="GO:0004578">
    <property type="term" value="F:chitobiosyldiphosphodolichol beta-mannosyltransferase activity"/>
    <property type="evidence" value="ECO:0007669"/>
    <property type="project" value="UniProtKB-EC"/>
</dbReference>
<dbReference type="InterPro" id="IPR001296">
    <property type="entry name" value="Glyco_trans_1"/>
</dbReference>
<evidence type="ECO:0000256" key="7">
    <source>
        <dbReference type="ARBA" id="ARBA00022679"/>
    </source>
</evidence>
<evidence type="ECO:0000256" key="6">
    <source>
        <dbReference type="ARBA" id="ARBA00022676"/>
    </source>
</evidence>
<keyword evidence="8 18" id="KW-0812">Transmembrane</keyword>
<feature type="transmembrane region" description="Helical" evidence="18">
    <location>
        <begin position="147"/>
        <end position="168"/>
    </location>
</feature>
<evidence type="ECO:0000256" key="2">
    <source>
        <dbReference type="ARBA" id="ARBA00004922"/>
    </source>
</evidence>
<comment type="pathway">
    <text evidence="2">Protein modification; protein glycosylation.</text>
</comment>
<keyword evidence="21" id="KW-1185">Reference proteome</keyword>
<dbReference type="InParanoid" id="A3GH69"/>
<dbReference type="RefSeq" id="XP_001387022.2">
    <property type="nucleotide sequence ID" value="XM_001386985.1"/>
</dbReference>
<comment type="catalytic activity">
    <reaction evidence="17">
        <text>an N,N'-diacetylchitobiosyl-diphospho-di-trans,poly-cis-dolichol + GDP-alpha-D-mannose = a beta-D-Man-(1-&gt;4)-beta-D-GlcNAc-(1-&gt;4)-alpha-D-GlcNAc-diphospho-di-trans,poly-cis-dolichol + GDP + H(+)</text>
        <dbReference type="Rhea" id="RHEA:13865"/>
        <dbReference type="Rhea" id="RHEA-COMP:19510"/>
        <dbReference type="Rhea" id="RHEA-COMP:19511"/>
        <dbReference type="ChEBI" id="CHEBI:15378"/>
        <dbReference type="ChEBI" id="CHEBI:57269"/>
        <dbReference type="ChEBI" id="CHEBI:57527"/>
        <dbReference type="ChEBI" id="CHEBI:58189"/>
        <dbReference type="ChEBI" id="CHEBI:58472"/>
        <dbReference type="EC" id="2.4.1.142"/>
    </reaction>
    <physiologicalReaction direction="left-to-right" evidence="17">
        <dbReference type="Rhea" id="RHEA:13866"/>
    </physiologicalReaction>
</comment>
<name>A3GH69_PICST</name>
<evidence type="ECO:0000259" key="19">
    <source>
        <dbReference type="Pfam" id="PF00534"/>
    </source>
</evidence>
<keyword evidence="11 18" id="KW-0472">Membrane</keyword>
<evidence type="ECO:0000256" key="17">
    <source>
        <dbReference type="ARBA" id="ARBA00045071"/>
    </source>
</evidence>
<proteinExistence type="inferred from homology"/>
<dbReference type="SUPFAM" id="SSF53756">
    <property type="entry name" value="UDP-Glycosyltransferase/glycogen phosphorylase"/>
    <property type="match status" value="1"/>
</dbReference>
<accession>A3GH69</accession>
<gene>
    <name evidence="20" type="primary">ALG1</name>
    <name evidence="20" type="ORF">PICST_39314</name>
</gene>
<sequence length="464" mass="53503">MTQFIEYRGFDHVFQYSGPWLWWLIGIYLTLPLTAYIIIPYFTSKGVYSGKRKTISIFVLGDLGHSPRMCYHARSFSKLEYFVNLCGYLETQPPEDIIDDVNIEISPIQVIRNTHSLPFVIFAAQKVIIQFIQLMKLLLSFRGSDFIMIQNPPSVPILIIVILFIKIFSRNSKLVIDWHNLNYTILNMRFRNLQHPLVRGVKLYEKYLGRFADLNLTVTKKMKVFLAEEFGIKKSKIIVLYDRPAYQFHPIDKDTKENIIQNHELFNGVENLDQYKILVSSTSFTPDEDFSILLKALKKYDLDKNSPPVFLFVTGKGPLKQQFLEHVHELMLTNKVIIKSAWLSSEDYPRLLATADLGVSLHTSSSGIDLPMKIVDFFGCGVPVVSLDFPAINELVKQNYNGLVTSSKDSSIDESDEIYNLLTTALTNEKLLSRLKEGAIAESKLRWDENWSQSMNDYFEYDIN</sequence>
<dbReference type="OMA" id="CKLIIDW"/>
<keyword evidence="6 20" id="KW-0328">Glycosyltransferase</keyword>
<organism evidence="20 21">
    <name type="scientific">Scheffersomyces stipitis (strain ATCC 58785 / CBS 6054 / NBRC 10063 / NRRL Y-11545)</name>
    <name type="common">Yeast</name>
    <name type="synonym">Pichia stipitis</name>
    <dbReference type="NCBI Taxonomy" id="322104"/>
    <lineage>
        <taxon>Eukaryota</taxon>
        <taxon>Fungi</taxon>
        <taxon>Dikarya</taxon>
        <taxon>Ascomycota</taxon>
        <taxon>Saccharomycotina</taxon>
        <taxon>Pichiomycetes</taxon>
        <taxon>Debaryomycetaceae</taxon>
        <taxon>Scheffersomyces</taxon>
    </lineage>
</organism>
<evidence type="ECO:0000256" key="16">
    <source>
        <dbReference type="ARBA" id="ARBA00033088"/>
    </source>
</evidence>
<comment type="subcellular location">
    <subcellularLocation>
        <location evidence="1">Endoplasmic reticulum membrane</location>
        <topology evidence="1">Single-pass membrane protein</topology>
    </subcellularLocation>
</comment>
<dbReference type="Pfam" id="PF00534">
    <property type="entry name" value="Glycos_transf_1"/>
    <property type="match status" value="1"/>
</dbReference>
<dbReference type="PANTHER" id="PTHR13036:SF0">
    <property type="entry name" value="CHITOBIOSYLDIPHOSPHODOLICHOL BETA-MANNOSYLTRANSFERASE"/>
    <property type="match status" value="1"/>
</dbReference>
<evidence type="ECO:0000256" key="18">
    <source>
        <dbReference type="SAM" id="Phobius"/>
    </source>
</evidence>
<comment type="caution">
    <text evidence="20">The sequence shown here is derived from an EMBL/GenBank/DDBJ whole genome shotgun (WGS) entry which is preliminary data.</text>
</comment>
<evidence type="ECO:0000256" key="15">
    <source>
        <dbReference type="ARBA" id="ARBA00031566"/>
    </source>
</evidence>
<evidence type="ECO:0000256" key="13">
    <source>
        <dbReference type="ARBA" id="ARBA00030745"/>
    </source>
</evidence>
<evidence type="ECO:0000256" key="10">
    <source>
        <dbReference type="ARBA" id="ARBA00022989"/>
    </source>
</evidence>
<dbReference type="STRING" id="322104.A3GH69"/>
<evidence type="ECO:0000256" key="8">
    <source>
        <dbReference type="ARBA" id="ARBA00022692"/>
    </source>
</evidence>
<evidence type="ECO:0000256" key="4">
    <source>
        <dbReference type="ARBA" id="ARBA00012611"/>
    </source>
</evidence>
<evidence type="ECO:0000256" key="11">
    <source>
        <dbReference type="ARBA" id="ARBA00023136"/>
    </source>
</evidence>
<dbReference type="OrthoDB" id="614844at2759"/>
<dbReference type="EMBL" id="AAVQ01000002">
    <property type="protein sequence ID" value="EAZ62999.2"/>
    <property type="molecule type" value="Genomic_DNA"/>
</dbReference>
<dbReference type="GO" id="GO:0006488">
    <property type="term" value="P:dolichol-linked oligosaccharide biosynthetic process"/>
    <property type="evidence" value="ECO:0007669"/>
    <property type="project" value="EnsemblFungi"/>
</dbReference>
<feature type="domain" description="Glycosyl transferase family 1" evidence="19">
    <location>
        <begin position="272"/>
        <end position="439"/>
    </location>
</feature>
<reference evidence="20 21" key="1">
    <citation type="journal article" date="2007" name="Nat. Biotechnol.">
        <title>Genome sequence of the lignocellulose-bioconverting and xylose-fermenting yeast Pichia stipitis.</title>
        <authorList>
            <person name="Jeffries T.W."/>
            <person name="Grigoriev I.V."/>
            <person name="Grimwood J."/>
            <person name="Laplaza J.M."/>
            <person name="Aerts A."/>
            <person name="Salamov A."/>
            <person name="Schmutz J."/>
            <person name="Lindquist E."/>
            <person name="Dehal P."/>
            <person name="Shapiro H."/>
            <person name="Jin Y.S."/>
            <person name="Passoth V."/>
            <person name="Richardson P.M."/>
        </authorList>
    </citation>
    <scope>NUCLEOTIDE SEQUENCE [LARGE SCALE GENOMIC DNA]</scope>
    <source>
        <strain evidence="21">ATCC 58785 / CBS 6054 / NBRC 10063 / NRRL Y-11545</strain>
    </source>
</reference>
<dbReference type="UniPathway" id="UPA00378"/>
<keyword evidence="9" id="KW-0256">Endoplasmic reticulum</keyword>
<dbReference type="KEGG" id="pic:PICST_39314"/>
<dbReference type="AlphaFoldDB" id="A3GH69"/>
<comment type="similarity">
    <text evidence="3">Belongs to the glycosyltransferase group 1 family.</text>
</comment>
<feature type="transmembrane region" description="Helical" evidence="18">
    <location>
        <begin position="20"/>
        <end position="43"/>
    </location>
</feature>
<evidence type="ECO:0000256" key="5">
    <source>
        <dbReference type="ARBA" id="ARBA00015841"/>
    </source>
</evidence>
<dbReference type="eggNOG" id="KOG2941">
    <property type="taxonomic scope" value="Eukaryota"/>
</dbReference>
<evidence type="ECO:0000256" key="9">
    <source>
        <dbReference type="ARBA" id="ARBA00022824"/>
    </source>
</evidence>
<dbReference type="PANTHER" id="PTHR13036">
    <property type="entry name" value="BETA1,4 MANNOSYLTRANSFERASE"/>
    <property type="match status" value="1"/>
</dbReference>
<evidence type="ECO:0000256" key="14">
    <source>
        <dbReference type="ARBA" id="ARBA00031434"/>
    </source>
</evidence>
<dbReference type="InterPro" id="IPR026051">
    <property type="entry name" value="ALG1-like"/>
</dbReference>
<keyword evidence="10 18" id="KW-1133">Transmembrane helix</keyword>
<evidence type="ECO:0000256" key="3">
    <source>
        <dbReference type="ARBA" id="ARBA00006122"/>
    </source>
</evidence>
<comment type="function">
    <text evidence="12">Participates in the formation of the lipid-linked precursor oligosaccharide for N-glycosylation. Involved in assembling the dolichol-pyrophosphate-GlcNAc(2)-Man(5) intermediate on the cytoplasmic surface of the ER.</text>
</comment>
<dbReference type="EC" id="2.4.1.142" evidence="4"/>
<dbReference type="GO" id="GO:0098554">
    <property type="term" value="C:cytoplasmic side of endoplasmic reticulum membrane"/>
    <property type="evidence" value="ECO:0007669"/>
    <property type="project" value="EnsemblFungi"/>
</dbReference>
<evidence type="ECO:0000256" key="12">
    <source>
        <dbReference type="ARBA" id="ARBA00024899"/>
    </source>
</evidence>
<dbReference type="FunCoup" id="A3GH69">
    <property type="interactions" value="924"/>
</dbReference>
<evidence type="ECO:0000313" key="21">
    <source>
        <dbReference type="Proteomes" id="UP000002258"/>
    </source>
</evidence>
<dbReference type="Proteomes" id="UP000002258">
    <property type="component" value="Chromosome 1"/>
</dbReference>